<dbReference type="RefSeq" id="WP_011393528.1">
    <property type="nucleotide sequence ID" value="NZ_DF238840.1"/>
</dbReference>
<feature type="active site" description="Proton donor" evidence="12">
    <location>
        <position position="129"/>
    </location>
</feature>
<dbReference type="NCBIfam" id="TIGR00007">
    <property type="entry name" value="1-(5-phosphoribosyl)-5-[(5-phosphoribosylamino)methylideneamino]imidazole-4-carboxamide isomerase"/>
    <property type="match status" value="1"/>
</dbReference>
<evidence type="ECO:0000256" key="2">
    <source>
        <dbReference type="ARBA" id="ARBA00004496"/>
    </source>
</evidence>
<comment type="pathway">
    <text evidence="3 12 14">Amino-acid biosynthesis; L-histidine biosynthesis; L-histidine from 5-phospho-alpha-D-ribose 1-diphosphate: step 4/9.</text>
</comment>
<proteinExistence type="inferred from homology"/>
<dbReference type="UniPathway" id="UPA00031">
    <property type="reaction ID" value="UER00009"/>
</dbReference>
<evidence type="ECO:0000256" key="13">
    <source>
        <dbReference type="RuleBase" id="RU003657"/>
    </source>
</evidence>
<dbReference type="InterPro" id="IPR006063">
    <property type="entry name" value="HisA_bact_arch"/>
</dbReference>
<evidence type="ECO:0000256" key="14">
    <source>
        <dbReference type="RuleBase" id="RU003658"/>
    </source>
</evidence>
<evidence type="ECO:0000256" key="12">
    <source>
        <dbReference type="HAMAP-Rule" id="MF_01014"/>
    </source>
</evidence>
<dbReference type="Pfam" id="PF00977">
    <property type="entry name" value="His_biosynth"/>
    <property type="match status" value="1"/>
</dbReference>
<dbReference type="Gene3D" id="3.20.20.70">
    <property type="entry name" value="Aldolase class I"/>
    <property type="match status" value="1"/>
</dbReference>
<dbReference type="InterPro" id="IPR013785">
    <property type="entry name" value="Aldolase_TIM"/>
</dbReference>
<comment type="catalytic activity">
    <reaction evidence="1 12 14">
        <text>1-(5-phospho-beta-D-ribosyl)-5-[(5-phospho-beta-D-ribosylamino)methylideneamino]imidazole-4-carboxamide = 5-[(5-phospho-1-deoxy-D-ribulos-1-ylimino)methylamino]-1-(5-phospho-beta-D-ribosyl)imidazole-4-carboxamide</text>
        <dbReference type="Rhea" id="RHEA:15469"/>
        <dbReference type="ChEBI" id="CHEBI:58435"/>
        <dbReference type="ChEBI" id="CHEBI:58525"/>
        <dbReference type="EC" id="5.3.1.16"/>
    </reaction>
</comment>
<evidence type="ECO:0000256" key="9">
    <source>
        <dbReference type="ARBA" id="ARBA00023102"/>
    </source>
</evidence>
<gene>
    <name evidence="12" type="primary">hisA</name>
    <name evidence="15" type="ORF">MTY_0567</name>
</gene>
<dbReference type="GO" id="GO:0000162">
    <property type="term" value="P:L-tryptophan biosynthetic process"/>
    <property type="evidence" value="ECO:0007669"/>
    <property type="project" value="TreeGrafter"/>
</dbReference>
<accession>A0A0S6U949</accession>
<dbReference type="PANTHER" id="PTHR43090:SF2">
    <property type="entry name" value="1-(5-PHOSPHORIBOSYL)-5-[(5-PHOSPHORIBOSYLAMINO)METHYLIDENEAMINO] IMIDAZOLE-4-CARBOXAMIDE ISOMERASE"/>
    <property type="match status" value="1"/>
</dbReference>
<reference evidence="15" key="1">
    <citation type="journal article" date="2014" name="Gene">
        <title>Genome-guided analysis of transformation efficiency and carbon dioxide assimilation by Moorella thermoacetica Y72.</title>
        <authorList>
            <person name="Tsukahara K."/>
            <person name="Kita A."/>
            <person name="Nakashimada Y."/>
            <person name="Hoshino T."/>
            <person name="Murakami K."/>
        </authorList>
    </citation>
    <scope>NUCLEOTIDE SEQUENCE [LARGE SCALE GENOMIC DNA]</scope>
    <source>
        <strain evidence="15">Y72</strain>
    </source>
</reference>
<evidence type="ECO:0000256" key="6">
    <source>
        <dbReference type="ARBA" id="ARBA00018464"/>
    </source>
</evidence>
<comment type="similarity">
    <text evidence="4 12 13">Belongs to the HisA/HisF family.</text>
</comment>
<dbReference type="PANTHER" id="PTHR43090">
    <property type="entry name" value="1-(5-PHOSPHORIBOSYL)-5-[(5-PHOSPHORIBOSYLAMINO)METHYLIDENEAMINO] IMIDAZOLE-4-CARBOXAMIDE ISOMERASE"/>
    <property type="match status" value="1"/>
</dbReference>
<dbReference type="EC" id="5.3.1.16" evidence="5 12"/>
<dbReference type="SUPFAM" id="SSF51366">
    <property type="entry name" value="Ribulose-phoshate binding barrel"/>
    <property type="match status" value="1"/>
</dbReference>
<dbReference type="FunFam" id="3.20.20.70:FF:000009">
    <property type="entry name" value="1-(5-phosphoribosyl)-5-[(5-phosphoribosylamino)methylideneamino] imidazole-4-carboxamide isomerase"/>
    <property type="match status" value="1"/>
</dbReference>
<dbReference type="GO" id="GO:0005737">
    <property type="term" value="C:cytoplasm"/>
    <property type="evidence" value="ECO:0007669"/>
    <property type="project" value="UniProtKB-SubCell"/>
</dbReference>
<dbReference type="GO" id="GO:0003949">
    <property type="term" value="F:1-(5-phosphoribosyl)-5-[(5-phosphoribosylamino)methylideneamino]imidazole-4-carboxamide isomerase activity"/>
    <property type="evidence" value="ECO:0007669"/>
    <property type="project" value="UniProtKB-UniRule"/>
</dbReference>
<dbReference type="AlphaFoldDB" id="A0A0S6U949"/>
<protein>
    <recommendedName>
        <fullName evidence="6 12">1-(5-phosphoribosyl)-5-[(5-phosphoribosylamino)methylideneamino] imidazole-4-carboxamide isomerase</fullName>
        <ecNumber evidence="5 12">5.3.1.16</ecNumber>
    </recommendedName>
    <alternativeName>
        <fullName evidence="11 12">Phosphoribosylformimino-5-aminoimidazole carboxamide ribotide isomerase</fullName>
    </alternativeName>
</protein>
<dbReference type="CDD" id="cd04732">
    <property type="entry name" value="HisA"/>
    <property type="match status" value="1"/>
</dbReference>
<evidence type="ECO:0000256" key="1">
    <source>
        <dbReference type="ARBA" id="ARBA00000901"/>
    </source>
</evidence>
<evidence type="ECO:0000256" key="7">
    <source>
        <dbReference type="ARBA" id="ARBA00022490"/>
    </source>
</evidence>
<keyword evidence="10 12" id="KW-0413">Isomerase</keyword>
<name>A0A0S6U949_NEOTH</name>
<keyword evidence="8 12" id="KW-0028">Amino-acid biosynthesis</keyword>
<sequence>MLVMPAIDLREGRCVRLYQGRIEAETVYSTDPVAVARGWVERGARWLHVVDLDGAFAGRPRNLEVIAAIIRAAGVPVQVGGGIRSLESLAGVLAAGASRVVLGTVAITNPEVVATAVERYGERVVVGIDSLDGQVAIEGWEATVARGAVEFARQMASLGVTRAVFTDIGRDGTLQGPNIAATREMARSGGLKIIASGGIASLDDLRKLKELAAEGVEGAILGRSLYNGNFTLEEALAVAADGD</sequence>
<dbReference type="SMR" id="A0A0S6U949"/>
<dbReference type="InterPro" id="IPR023016">
    <property type="entry name" value="HisA/PriA"/>
</dbReference>
<dbReference type="HAMAP" id="MF_01014">
    <property type="entry name" value="HisA"/>
    <property type="match status" value="1"/>
</dbReference>
<keyword evidence="9 12" id="KW-0368">Histidine biosynthesis</keyword>
<dbReference type="InterPro" id="IPR011060">
    <property type="entry name" value="RibuloseP-bd_barrel"/>
</dbReference>
<evidence type="ECO:0000256" key="8">
    <source>
        <dbReference type="ARBA" id="ARBA00022605"/>
    </source>
</evidence>
<evidence type="ECO:0000313" key="15">
    <source>
        <dbReference type="EMBL" id="GAF25237.1"/>
    </source>
</evidence>
<evidence type="ECO:0000256" key="5">
    <source>
        <dbReference type="ARBA" id="ARBA00012550"/>
    </source>
</evidence>
<dbReference type="Proteomes" id="UP000063718">
    <property type="component" value="Unassembled WGS sequence"/>
</dbReference>
<dbReference type="InterPro" id="IPR006062">
    <property type="entry name" value="His_biosynth"/>
</dbReference>
<keyword evidence="7 12" id="KW-0963">Cytoplasm</keyword>
<feature type="active site" description="Proton acceptor" evidence="12">
    <location>
        <position position="8"/>
    </location>
</feature>
<organism evidence="15">
    <name type="scientific">Moorella thermoacetica Y72</name>
    <dbReference type="NCBI Taxonomy" id="1325331"/>
    <lineage>
        <taxon>Bacteria</taxon>
        <taxon>Bacillati</taxon>
        <taxon>Bacillota</taxon>
        <taxon>Clostridia</taxon>
        <taxon>Neomoorellales</taxon>
        <taxon>Neomoorellaceae</taxon>
        <taxon>Neomoorella</taxon>
    </lineage>
</organism>
<dbReference type="InterPro" id="IPR044524">
    <property type="entry name" value="Isoase_HisA-like"/>
</dbReference>
<dbReference type="GeneID" id="45618075"/>
<evidence type="ECO:0000256" key="4">
    <source>
        <dbReference type="ARBA" id="ARBA00009667"/>
    </source>
</evidence>
<evidence type="ECO:0000256" key="3">
    <source>
        <dbReference type="ARBA" id="ARBA00005133"/>
    </source>
</evidence>
<dbReference type="EMBL" id="DF238840">
    <property type="protein sequence ID" value="GAF25237.1"/>
    <property type="molecule type" value="Genomic_DNA"/>
</dbReference>
<evidence type="ECO:0000256" key="10">
    <source>
        <dbReference type="ARBA" id="ARBA00023235"/>
    </source>
</evidence>
<dbReference type="GO" id="GO:0000105">
    <property type="term" value="P:L-histidine biosynthetic process"/>
    <property type="evidence" value="ECO:0007669"/>
    <property type="project" value="UniProtKB-UniRule"/>
</dbReference>
<comment type="subcellular location">
    <subcellularLocation>
        <location evidence="2 12 14">Cytoplasm</location>
    </subcellularLocation>
</comment>
<evidence type="ECO:0000256" key="11">
    <source>
        <dbReference type="ARBA" id="ARBA00030547"/>
    </source>
</evidence>